<name>A0AA39ZEB7_9PEZI</name>
<evidence type="ECO:0000256" key="1">
    <source>
        <dbReference type="SAM" id="Phobius"/>
    </source>
</evidence>
<evidence type="ECO:0000313" key="3">
    <source>
        <dbReference type="Proteomes" id="UP001174997"/>
    </source>
</evidence>
<protein>
    <submittedName>
        <fullName evidence="2">Uncharacterized protein</fullName>
    </submittedName>
</protein>
<feature type="transmembrane region" description="Helical" evidence="1">
    <location>
        <begin position="15"/>
        <end position="38"/>
    </location>
</feature>
<keyword evidence="1" id="KW-0472">Membrane</keyword>
<comment type="caution">
    <text evidence="2">The sequence shown here is derived from an EMBL/GenBank/DDBJ whole genome shotgun (WGS) entry which is preliminary data.</text>
</comment>
<reference evidence="2" key="1">
    <citation type="submission" date="2023-06" db="EMBL/GenBank/DDBJ databases">
        <title>Genome-scale phylogeny and comparative genomics of the fungal order Sordariales.</title>
        <authorList>
            <consortium name="Lawrence Berkeley National Laboratory"/>
            <person name="Hensen N."/>
            <person name="Bonometti L."/>
            <person name="Westerberg I."/>
            <person name="Brannstrom I.O."/>
            <person name="Guillou S."/>
            <person name="Cros-Aarteil S."/>
            <person name="Calhoun S."/>
            <person name="Haridas S."/>
            <person name="Kuo A."/>
            <person name="Mondo S."/>
            <person name="Pangilinan J."/>
            <person name="Riley R."/>
            <person name="Labutti K."/>
            <person name="Andreopoulos B."/>
            <person name="Lipzen A."/>
            <person name="Chen C."/>
            <person name="Yanf M."/>
            <person name="Daum C."/>
            <person name="Ng V."/>
            <person name="Clum A."/>
            <person name="Steindorff A."/>
            <person name="Ohm R."/>
            <person name="Martin F."/>
            <person name="Silar P."/>
            <person name="Natvig D."/>
            <person name="Lalanne C."/>
            <person name="Gautier V."/>
            <person name="Ament-Velasquez S.L."/>
            <person name="Kruys A."/>
            <person name="Hutchinson M.I."/>
            <person name="Powell A.J."/>
            <person name="Barry K."/>
            <person name="Miller A.N."/>
            <person name="Grigoriev I.V."/>
            <person name="Debuchy R."/>
            <person name="Gladieux P."/>
            <person name="Thoren M.H."/>
            <person name="Johannesson H."/>
        </authorList>
    </citation>
    <scope>NUCLEOTIDE SEQUENCE</scope>
    <source>
        <strain evidence="2">CBS 307.81</strain>
    </source>
</reference>
<sequence>MCLSRREGSLLDSPFYSPIFLVKETQNIMVFILLVLLLERIMNTYLYLYTLGLYCTNHFFVSF</sequence>
<keyword evidence="1" id="KW-0812">Transmembrane</keyword>
<keyword evidence="3" id="KW-1185">Reference proteome</keyword>
<keyword evidence="1" id="KW-1133">Transmembrane helix</keyword>
<dbReference type="AlphaFoldDB" id="A0AA39ZEB7"/>
<evidence type="ECO:0000313" key="2">
    <source>
        <dbReference type="EMBL" id="KAK0669413.1"/>
    </source>
</evidence>
<feature type="transmembrane region" description="Helical" evidence="1">
    <location>
        <begin position="45"/>
        <end position="61"/>
    </location>
</feature>
<accession>A0AA39ZEB7</accession>
<proteinExistence type="predicted"/>
<dbReference type="Proteomes" id="UP001174997">
    <property type="component" value="Unassembled WGS sequence"/>
</dbReference>
<organism evidence="2 3">
    <name type="scientific">Cercophora samala</name>
    <dbReference type="NCBI Taxonomy" id="330535"/>
    <lineage>
        <taxon>Eukaryota</taxon>
        <taxon>Fungi</taxon>
        <taxon>Dikarya</taxon>
        <taxon>Ascomycota</taxon>
        <taxon>Pezizomycotina</taxon>
        <taxon>Sordariomycetes</taxon>
        <taxon>Sordariomycetidae</taxon>
        <taxon>Sordariales</taxon>
        <taxon>Lasiosphaeriaceae</taxon>
        <taxon>Cercophora</taxon>
    </lineage>
</organism>
<dbReference type="EMBL" id="JAULSY010000043">
    <property type="protein sequence ID" value="KAK0669413.1"/>
    <property type="molecule type" value="Genomic_DNA"/>
</dbReference>
<gene>
    <name evidence="2" type="ORF">QBC41DRAFT_319904</name>
</gene>